<dbReference type="EMBL" id="WISP01000174">
    <property type="protein sequence ID" value="MQW06762.1"/>
    <property type="molecule type" value="Genomic_DNA"/>
</dbReference>
<accession>A0A6A7ZYN3</accession>
<dbReference type="RefSeq" id="WP_127672414.1">
    <property type="nucleotide sequence ID" value="NZ_RPNV01000001.1"/>
</dbReference>
<dbReference type="Pfam" id="PF13871">
    <property type="entry name" value="Helicase_C_4"/>
    <property type="match status" value="1"/>
</dbReference>
<evidence type="ECO:0000259" key="1">
    <source>
        <dbReference type="Pfam" id="PF13871"/>
    </source>
</evidence>
<comment type="caution">
    <text evidence="2">The sequence shown here is derived from an EMBL/GenBank/DDBJ whole genome shotgun (WGS) entry which is preliminary data.</text>
</comment>
<organism evidence="2">
    <name type="scientific">Rhizobium meliloti</name>
    <name type="common">Ensifer meliloti</name>
    <name type="synonym">Sinorhizobium meliloti</name>
    <dbReference type="NCBI Taxonomy" id="382"/>
    <lineage>
        <taxon>Bacteria</taxon>
        <taxon>Pseudomonadati</taxon>
        <taxon>Pseudomonadota</taxon>
        <taxon>Alphaproteobacteria</taxon>
        <taxon>Hyphomicrobiales</taxon>
        <taxon>Rhizobiaceae</taxon>
        <taxon>Sinorhizobium/Ensifer group</taxon>
        <taxon>Sinorhizobium</taxon>
    </lineage>
</organism>
<dbReference type="InterPro" id="IPR026937">
    <property type="entry name" value="SBNO_Helicase_C_dom"/>
</dbReference>
<proteinExistence type="predicted"/>
<dbReference type="AlphaFoldDB" id="A0A6A7ZYN3"/>
<gene>
    <name evidence="2" type="ORF">GHK45_24450</name>
</gene>
<feature type="domain" description="Strawberry notch helicase C" evidence="1">
    <location>
        <begin position="163"/>
        <end position="230"/>
    </location>
</feature>
<sequence>MNVTSFRAANAAAVPLAPSVRADRAGKNLVAGHQLLPFLERGQAIGTTDLRATLTNVVGGSDAEGFSARKDAYAATEVAQILFLRKLGAAISARANAPQAALIMLKKVVGLILTHTRRSEESQQLQQFSTPLPLGLVAAHAAGVIANDTLHEPSAGTGFMAIVQPPRFRMIATNVKAERRFLLTSARRLDALDAITRGQRQTGGLSRLSRNFGLDQTEVLNADQVWQSLLGGSSVVALAGGMTTLRRVRLMGDHRVALSGSTDGMRDRLKSMGLFSETIAWKLRFLIPTSEEGSAILARLVERHPIVDVTGPV</sequence>
<protein>
    <recommendedName>
        <fullName evidence="1">Strawberry notch helicase C domain-containing protein</fullName>
    </recommendedName>
</protein>
<reference evidence="2" key="1">
    <citation type="journal article" date="2013" name="Genome Biol.">
        <title>Comparative genomics of the core and accessory genomes of 48 Sinorhizobium strains comprising five genospecies.</title>
        <authorList>
            <person name="Sugawara M."/>
            <person name="Epstein B."/>
            <person name="Badgley B.D."/>
            <person name="Unno T."/>
            <person name="Xu L."/>
            <person name="Reese J."/>
            <person name="Gyaneshwar P."/>
            <person name="Denny R."/>
            <person name="Mudge J."/>
            <person name="Bharti A.K."/>
            <person name="Farmer A.D."/>
            <person name="May G.D."/>
            <person name="Woodward J.E."/>
            <person name="Medigue C."/>
            <person name="Vallenet D."/>
            <person name="Lajus A."/>
            <person name="Rouy Z."/>
            <person name="Martinez-Vaz B."/>
            <person name="Tiffin P."/>
            <person name="Young N.D."/>
            <person name="Sadowsky M.J."/>
        </authorList>
    </citation>
    <scope>NUCLEOTIDE SEQUENCE</scope>
    <source>
        <strain evidence="2">M30</strain>
    </source>
</reference>
<evidence type="ECO:0000313" key="2">
    <source>
        <dbReference type="EMBL" id="MQW06762.1"/>
    </source>
</evidence>
<name>A0A6A7ZYN3_RHIML</name>